<dbReference type="EMBL" id="KQ947429">
    <property type="protein sequence ID" value="KUJ10496.1"/>
    <property type="molecule type" value="Genomic_DNA"/>
</dbReference>
<dbReference type="Pfam" id="PF00172">
    <property type="entry name" value="Zn_clus"/>
    <property type="match status" value="1"/>
</dbReference>
<dbReference type="PROSITE" id="PS50048">
    <property type="entry name" value="ZN2_CY6_FUNGAL_2"/>
    <property type="match status" value="1"/>
</dbReference>
<dbReference type="CDD" id="cd00067">
    <property type="entry name" value="GAL4"/>
    <property type="match status" value="1"/>
</dbReference>
<dbReference type="FunCoup" id="A0A132BDL9">
    <property type="interactions" value="790"/>
</dbReference>
<dbReference type="KEGG" id="psco:LY89DRAFT_262682"/>
<dbReference type="InterPro" id="IPR021858">
    <property type="entry name" value="Fun_TF"/>
</dbReference>
<dbReference type="Pfam" id="PF11951">
    <property type="entry name" value="Fungal_trans_2"/>
    <property type="match status" value="1"/>
</dbReference>
<dbReference type="SUPFAM" id="SSF57701">
    <property type="entry name" value="Zn2/Cys6 DNA-binding domain"/>
    <property type="match status" value="1"/>
</dbReference>
<dbReference type="GO" id="GO:0008270">
    <property type="term" value="F:zinc ion binding"/>
    <property type="evidence" value="ECO:0007669"/>
    <property type="project" value="InterPro"/>
</dbReference>
<dbReference type="PANTHER" id="PTHR47784">
    <property type="entry name" value="STEROL UPTAKE CONTROL PROTEIN 2"/>
    <property type="match status" value="1"/>
</dbReference>
<evidence type="ECO:0000256" key="1">
    <source>
        <dbReference type="ARBA" id="ARBA00023242"/>
    </source>
</evidence>
<feature type="domain" description="Zn(2)-C6 fungal-type" evidence="3">
    <location>
        <begin position="23"/>
        <end position="53"/>
    </location>
</feature>
<evidence type="ECO:0000313" key="5">
    <source>
        <dbReference type="Proteomes" id="UP000070700"/>
    </source>
</evidence>
<sequence>MSSSPSKPLPQKTRRTHTKSRGGCMECKRRKLKCNEAKPVCGGCTKREITCVYPKVGSRTPLSKDAGQVLRPSTSLSVANALNGPATTSSPNVAVQEESSDAAAPARGIGQFDMKDMGLWHQFIYSTAATLSNPWGHELPGLALNCDYLLHGMLALGALHLAYLNPAKRESYSILASHHYDLAIGPFHRATKSVTPDNANQIFAFSTLLVVINYASDRSPELIFPFADGEAHDGLSNWMVDLRGCGIIFETASAHVIEQGPLGFLITQGKRLQEVLSTGAQPTPEDDRSLARIKDEVLNLTSVKTSTTVEEMEAYHDAIERLRALLAASTQPLDSVIKRAVCSIWPSRVSDTFVRLLSEKRPPAMIILAHYCLLLRGLEECWYMERRGVNLFQIVVGALDNEWAIYVDHPRREFT</sequence>
<dbReference type="SMART" id="SM00066">
    <property type="entry name" value="GAL4"/>
    <property type="match status" value="1"/>
</dbReference>
<evidence type="ECO:0000259" key="3">
    <source>
        <dbReference type="PROSITE" id="PS50048"/>
    </source>
</evidence>
<dbReference type="InterPro" id="IPR036864">
    <property type="entry name" value="Zn2-C6_fun-type_DNA-bd_sf"/>
</dbReference>
<evidence type="ECO:0000256" key="2">
    <source>
        <dbReference type="SAM" id="MobiDB-lite"/>
    </source>
</evidence>
<dbReference type="InterPro" id="IPR001138">
    <property type="entry name" value="Zn2Cys6_DnaBD"/>
</dbReference>
<keyword evidence="1" id="KW-0539">Nucleus</keyword>
<keyword evidence="5" id="KW-1185">Reference proteome</keyword>
<dbReference type="RefSeq" id="XP_018064851.1">
    <property type="nucleotide sequence ID" value="XM_018206284.1"/>
</dbReference>
<dbReference type="InterPro" id="IPR053157">
    <property type="entry name" value="Sterol_Uptake_Regulator"/>
</dbReference>
<dbReference type="Proteomes" id="UP000070700">
    <property type="component" value="Unassembled WGS sequence"/>
</dbReference>
<gene>
    <name evidence="4" type="ORF">LY89DRAFT_262682</name>
</gene>
<protein>
    <recommendedName>
        <fullName evidence="3">Zn(2)-C6 fungal-type domain-containing protein</fullName>
    </recommendedName>
</protein>
<reference evidence="4 5" key="1">
    <citation type="submission" date="2015-10" db="EMBL/GenBank/DDBJ databases">
        <title>Full genome of DAOMC 229536 Phialocephala scopiformis, a fungal endophyte of spruce producing the potent anti-insectan compound rugulosin.</title>
        <authorList>
            <consortium name="DOE Joint Genome Institute"/>
            <person name="Walker A.K."/>
            <person name="Frasz S.L."/>
            <person name="Seifert K.A."/>
            <person name="Miller J.D."/>
            <person name="Mondo S.J."/>
            <person name="Labutti K."/>
            <person name="Lipzen A."/>
            <person name="Dockter R."/>
            <person name="Kennedy M."/>
            <person name="Grigoriev I.V."/>
            <person name="Spatafora J.W."/>
        </authorList>
    </citation>
    <scope>NUCLEOTIDE SEQUENCE [LARGE SCALE GENOMIC DNA]</scope>
    <source>
        <strain evidence="4 5">CBS 120377</strain>
    </source>
</reference>
<dbReference type="GeneID" id="28816010"/>
<accession>A0A132BDL9</accession>
<dbReference type="OrthoDB" id="5386330at2759"/>
<evidence type="ECO:0000313" key="4">
    <source>
        <dbReference type="EMBL" id="KUJ10496.1"/>
    </source>
</evidence>
<dbReference type="InParanoid" id="A0A132BDL9"/>
<dbReference type="Gene3D" id="4.10.240.10">
    <property type="entry name" value="Zn(2)-C6 fungal-type DNA-binding domain"/>
    <property type="match status" value="1"/>
</dbReference>
<feature type="region of interest" description="Disordered" evidence="2">
    <location>
        <begin position="80"/>
        <end position="101"/>
    </location>
</feature>
<dbReference type="PANTHER" id="PTHR47784:SF5">
    <property type="entry name" value="STEROL UPTAKE CONTROL PROTEIN 2"/>
    <property type="match status" value="1"/>
</dbReference>
<dbReference type="AlphaFoldDB" id="A0A132BDL9"/>
<proteinExistence type="predicted"/>
<feature type="region of interest" description="Disordered" evidence="2">
    <location>
        <begin position="1"/>
        <end position="21"/>
    </location>
</feature>
<dbReference type="GO" id="GO:0001228">
    <property type="term" value="F:DNA-binding transcription activator activity, RNA polymerase II-specific"/>
    <property type="evidence" value="ECO:0007669"/>
    <property type="project" value="TreeGrafter"/>
</dbReference>
<organism evidence="4 5">
    <name type="scientific">Mollisia scopiformis</name>
    <name type="common">Conifer needle endophyte fungus</name>
    <name type="synonym">Phialocephala scopiformis</name>
    <dbReference type="NCBI Taxonomy" id="149040"/>
    <lineage>
        <taxon>Eukaryota</taxon>
        <taxon>Fungi</taxon>
        <taxon>Dikarya</taxon>
        <taxon>Ascomycota</taxon>
        <taxon>Pezizomycotina</taxon>
        <taxon>Leotiomycetes</taxon>
        <taxon>Helotiales</taxon>
        <taxon>Mollisiaceae</taxon>
        <taxon>Mollisia</taxon>
    </lineage>
</organism>
<dbReference type="PROSITE" id="PS00463">
    <property type="entry name" value="ZN2_CY6_FUNGAL_1"/>
    <property type="match status" value="1"/>
</dbReference>
<feature type="compositionally biased region" description="Polar residues" evidence="2">
    <location>
        <begin position="80"/>
        <end position="93"/>
    </location>
</feature>
<name>A0A132BDL9_MOLSC</name>